<proteinExistence type="predicted"/>
<evidence type="ECO:0000313" key="1">
    <source>
        <dbReference type="EMBL" id="QNP61634.1"/>
    </source>
</evidence>
<gene>
    <name evidence="1" type="ORF">IAG43_00970</name>
</gene>
<keyword evidence="2" id="KW-1185">Reference proteome</keyword>
<organism evidence="1 2">
    <name type="scientific">Streptomyces genisteinicus</name>
    <dbReference type="NCBI Taxonomy" id="2768068"/>
    <lineage>
        <taxon>Bacteria</taxon>
        <taxon>Bacillati</taxon>
        <taxon>Actinomycetota</taxon>
        <taxon>Actinomycetes</taxon>
        <taxon>Kitasatosporales</taxon>
        <taxon>Streptomycetaceae</taxon>
        <taxon>Streptomyces</taxon>
    </lineage>
</organism>
<dbReference type="InterPro" id="IPR036513">
    <property type="entry name" value="STAS_dom_sf"/>
</dbReference>
<dbReference type="Gene3D" id="3.30.750.24">
    <property type="entry name" value="STAS domain"/>
    <property type="match status" value="1"/>
</dbReference>
<dbReference type="AlphaFoldDB" id="A0A7H0HM68"/>
<evidence type="ECO:0008006" key="3">
    <source>
        <dbReference type="Google" id="ProtNLM"/>
    </source>
</evidence>
<dbReference type="RefSeq" id="WP_187738840.1">
    <property type="nucleotide sequence ID" value="NZ_CP060825.1"/>
</dbReference>
<evidence type="ECO:0000313" key="2">
    <source>
        <dbReference type="Proteomes" id="UP000516230"/>
    </source>
</evidence>
<dbReference type="Proteomes" id="UP000516230">
    <property type="component" value="Chromosome"/>
</dbReference>
<protein>
    <recommendedName>
        <fullName evidence="3">STAS domain-containing protein</fullName>
    </recommendedName>
</protein>
<dbReference type="EMBL" id="CP060825">
    <property type="protein sequence ID" value="QNP61634.1"/>
    <property type="molecule type" value="Genomic_DNA"/>
</dbReference>
<reference evidence="1 2" key="1">
    <citation type="submission" date="2020-08" db="EMBL/GenBank/DDBJ databases">
        <title>A novel species.</title>
        <authorList>
            <person name="Gao J."/>
        </authorList>
    </citation>
    <scope>NUCLEOTIDE SEQUENCE [LARGE SCALE GENOMIC DNA]</scope>
    <source>
        <strain evidence="1 2">CRPJ-33</strain>
    </source>
</reference>
<accession>A0A7H0HM68</accession>
<name>A0A7H0HM68_9ACTN</name>
<sequence length="115" mass="11733">MTAMTACSTAPGIRRRGRAWVITLGDAPRGQALDRVVRTVDGIVSADDAALVVDAGAVTSADDSLVEWLTAVGRRLPLCVAAPSPTVRTLLRSSGAGRSVPSASCMGEALDTVGI</sequence>
<dbReference type="KEGG" id="sgj:IAG43_00970"/>